<evidence type="ECO:0000256" key="3">
    <source>
        <dbReference type="ARBA" id="ARBA00004742"/>
    </source>
</evidence>
<evidence type="ECO:0000256" key="5">
    <source>
        <dbReference type="ARBA" id="ARBA00011996"/>
    </source>
</evidence>
<evidence type="ECO:0000256" key="12">
    <source>
        <dbReference type="ARBA" id="ARBA00022842"/>
    </source>
</evidence>
<keyword evidence="11" id="KW-0067">ATP-binding</keyword>
<evidence type="ECO:0000256" key="13">
    <source>
        <dbReference type="ARBA" id="ARBA00033470"/>
    </source>
</evidence>
<dbReference type="SUPFAM" id="SSF51621">
    <property type="entry name" value="Phosphoenolpyruvate/pyruvate domain"/>
    <property type="match status" value="1"/>
</dbReference>
<feature type="domain" description="PEP-utilising enzyme mobile" evidence="15">
    <location>
        <begin position="369"/>
        <end position="438"/>
    </location>
</feature>
<keyword evidence="8" id="KW-0479">Metal-binding</keyword>
<dbReference type="RefSeq" id="WP_127081979.1">
    <property type="nucleotide sequence ID" value="NZ_RSCL01000008.1"/>
</dbReference>
<dbReference type="InterPro" id="IPR036637">
    <property type="entry name" value="Phosphohistidine_dom_sf"/>
</dbReference>
<dbReference type="EMBL" id="RSCL01000008">
    <property type="protein sequence ID" value="RUT05499.1"/>
    <property type="molecule type" value="Genomic_DNA"/>
</dbReference>
<evidence type="ECO:0000259" key="17">
    <source>
        <dbReference type="Pfam" id="PF02896"/>
    </source>
</evidence>
<dbReference type="Pfam" id="PF02896">
    <property type="entry name" value="PEP-utilizers_C"/>
    <property type="match status" value="1"/>
</dbReference>
<comment type="catalytic activity">
    <reaction evidence="14">
        <text>pyruvate + ATP + H2O = phosphoenolpyruvate + AMP + phosphate + 2 H(+)</text>
        <dbReference type="Rhea" id="RHEA:11364"/>
        <dbReference type="ChEBI" id="CHEBI:15361"/>
        <dbReference type="ChEBI" id="CHEBI:15377"/>
        <dbReference type="ChEBI" id="CHEBI:15378"/>
        <dbReference type="ChEBI" id="CHEBI:30616"/>
        <dbReference type="ChEBI" id="CHEBI:43474"/>
        <dbReference type="ChEBI" id="CHEBI:58702"/>
        <dbReference type="ChEBI" id="CHEBI:456215"/>
        <dbReference type="EC" id="2.7.9.2"/>
    </reaction>
</comment>
<dbReference type="PANTHER" id="PTHR43030">
    <property type="entry name" value="PHOSPHOENOLPYRUVATE SYNTHASE"/>
    <property type="match status" value="1"/>
</dbReference>
<dbReference type="PANTHER" id="PTHR43030:SF1">
    <property type="entry name" value="PHOSPHOENOLPYRUVATE SYNTHASE"/>
    <property type="match status" value="1"/>
</dbReference>
<reference evidence="18" key="2">
    <citation type="journal article" date="2019" name="Genome Biol. Evol.">
        <title>Day and night: Metabolic profiles and evolutionary relationships of six axenic non-marine cyanobacteria.</title>
        <authorList>
            <person name="Will S.E."/>
            <person name="Henke P."/>
            <person name="Boedeker C."/>
            <person name="Huang S."/>
            <person name="Brinkmann H."/>
            <person name="Rohde M."/>
            <person name="Jarek M."/>
            <person name="Friedl T."/>
            <person name="Seufert S."/>
            <person name="Schumacher M."/>
            <person name="Overmann J."/>
            <person name="Neumann-Schaal M."/>
            <person name="Petersen J."/>
        </authorList>
    </citation>
    <scope>NUCLEOTIDE SEQUENCE [LARGE SCALE GENOMIC DNA]</scope>
    <source>
        <strain evidence="18">PCC 7102</strain>
    </source>
</reference>
<feature type="domain" description="PEP-utilising enzyme C-terminal" evidence="17">
    <location>
        <begin position="465"/>
        <end position="750"/>
    </location>
</feature>
<dbReference type="PROSITE" id="PS00742">
    <property type="entry name" value="PEP_ENZYMES_2"/>
    <property type="match status" value="1"/>
</dbReference>
<organism evidence="18 19">
    <name type="scientific">Dulcicalothrix desertica PCC 7102</name>
    <dbReference type="NCBI Taxonomy" id="232991"/>
    <lineage>
        <taxon>Bacteria</taxon>
        <taxon>Bacillati</taxon>
        <taxon>Cyanobacteriota</taxon>
        <taxon>Cyanophyceae</taxon>
        <taxon>Nostocales</taxon>
        <taxon>Calotrichaceae</taxon>
        <taxon>Dulcicalothrix</taxon>
    </lineage>
</organism>
<comment type="caution">
    <text evidence="18">The sequence shown here is derived from an EMBL/GenBank/DDBJ whole genome shotgun (WGS) entry which is preliminary data.</text>
</comment>
<dbReference type="PROSITE" id="PS00370">
    <property type="entry name" value="PEP_ENZYMES_PHOS_SITE"/>
    <property type="match status" value="1"/>
</dbReference>
<dbReference type="SUPFAM" id="SSF52009">
    <property type="entry name" value="Phosphohistidine domain"/>
    <property type="match status" value="1"/>
</dbReference>
<evidence type="ECO:0000313" key="18">
    <source>
        <dbReference type="EMBL" id="RUT05499.1"/>
    </source>
</evidence>
<dbReference type="Gene3D" id="3.30.1490.20">
    <property type="entry name" value="ATP-grasp fold, A domain"/>
    <property type="match status" value="1"/>
</dbReference>
<evidence type="ECO:0000256" key="6">
    <source>
        <dbReference type="ARBA" id="ARBA00021623"/>
    </source>
</evidence>
<evidence type="ECO:0000259" key="16">
    <source>
        <dbReference type="Pfam" id="PF01326"/>
    </source>
</evidence>
<dbReference type="UniPathway" id="UPA00138"/>
<gene>
    <name evidence="18" type="ORF">DSM106972_035060</name>
</gene>
<dbReference type="Pfam" id="PF01326">
    <property type="entry name" value="PPDK_N"/>
    <property type="match status" value="1"/>
</dbReference>
<dbReference type="GO" id="GO:0008986">
    <property type="term" value="F:pyruvate, water dikinase activity"/>
    <property type="evidence" value="ECO:0007669"/>
    <property type="project" value="UniProtKB-EC"/>
</dbReference>
<comment type="similarity">
    <text evidence="4">Belongs to the PEP-utilizing enzyme family.</text>
</comment>
<dbReference type="InterPro" id="IPR023151">
    <property type="entry name" value="PEP_util_CS"/>
</dbReference>
<evidence type="ECO:0000256" key="10">
    <source>
        <dbReference type="ARBA" id="ARBA00022777"/>
    </source>
</evidence>
<keyword evidence="7" id="KW-0808">Transferase</keyword>
<keyword evidence="18" id="KW-0670">Pyruvate</keyword>
<reference evidence="18" key="1">
    <citation type="submission" date="2018-12" db="EMBL/GenBank/DDBJ databases">
        <authorList>
            <person name="Will S."/>
            <person name="Neumann-Schaal M."/>
            <person name="Henke P."/>
        </authorList>
    </citation>
    <scope>NUCLEOTIDE SEQUENCE</scope>
    <source>
        <strain evidence="18">PCC 7102</strain>
    </source>
</reference>
<proteinExistence type="inferred from homology"/>
<feature type="domain" description="Pyruvate phosphate dikinase AMP/ATP-binding" evidence="16">
    <location>
        <begin position="17"/>
        <end position="332"/>
    </location>
</feature>
<comment type="pathway">
    <text evidence="3">Carbohydrate biosynthesis; gluconeogenesis.</text>
</comment>
<name>A0A3S1CE27_9CYAN</name>
<dbReference type="GO" id="GO:0006094">
    <property type="term" value="P:gluconeogenesis"/>
    <property type="evidence" value="ECO:0007669"/>
    <property type="project" value="UniProtKB-UniPathway"/>
</dbReference>
<dbReference type="Gene3D" id="3.30.470.20">
    <property type="entry name" value="ATP-grasp fold, B domain"/>
    <property type="match status" value="1"/>
</dbReference>
<evidence type="ECO:0000256" key="14">
    <source>
        <dbReference type="ARBA" id="ARBA00047700"/>
    </source>
</evidence>
<dbReference type="InterPro" id="IPR018274">
    <property type="entry name" value="PEP_util_AS"/>
</dbReference>
<evidence type="ECO:0000256" key="7">
    <source>
        <dbReference type="ARBA" id="ARBA00022679"/>
    </source>
</evidence>
<evidence type="ECO:0000256" key="8">
    <source>
        <dbReference type="ARBA" id="ARBA00022723"/>
    </source>
</evidence>
<dbReference type="InterPro" id="IPR008279">
    <property type="entry name" value="PEP-util_enz_mobile_dom"/>
</dbReference>
<evidence type="ECO:0000256" key="11">
    <source>
        <dbReference type="ARBA" id="ARBA00022840"/>
    </source>
</evidence>
<dbReference type="SUPFAM" id="SSF56059">
    <property type="entry name" value="Glutathione synthetase ATP-binding domain-like"/>
    <property type="match status" value="1"/>
</dbReference>
<keyword evidence="9" id="KW-0547">Nucleotide-binding</keyword>
<evidence type="ECO:0000256" key="2">
    <source>
        <dbReference type="ARBA" id="ARBA00002988"/>
    </source>
</evidence>
<dbReference type="GO" id="GO:0005524">
    <property type="term" value="F:ATP binding"/>
    <property type="evidence" value="ECO:0007669"/>
    <property type="project" value="UniProtKB-KW"/>
</dbReference>
<dbReference type="InterPro" id="IPR040442">
    <property type="entry name" value="Pyrv_kinase-like_dom_sf"/>
</dbReference>
<dbReference type="InterPro" id="IPR015813">
    <property type="entry name" value="Pyrv/PenolPyrv_kinase-like_dom"/>
</dbReference>
<keyword evidence="19" id="KW-1185">Reference proteome</keyword>
<evidence type="ECO:0000256" key="1">
    <source>
        <dbReference type="ARBA" id="ARBA00001946"/>
    </source>
</evidence>
<evidence type="ECO:0000313" key="19">
    <source>
        <dbReference type="Proteomes" id="UP000271624"/>
    </source>
</evidence>
<dbReference type="Proteomes" id="UP000271624">
    <property type="component" value="Unassembled WGS sequence"/>
</dbReference>
<sequence length="763" mass="85790">MERLYWLNQIEQQDLVRVGDKAFNLGRLLQLRYPVAPGFVIAADVTREFLLNLDTEALITDLPYSELHLDITNWRQLQQVASSLRQEIMIANVPSTWVKLIFDAASQWQANCLIFSPTVGTNDTSSEIEDFSELLESQVCWCNITEIALALKRSWSQLFRARSLLYCKKKGINLRQVNFGILVQPLWDATKSGLLVANSSGLEVQANWGLGNAIDSGEVNGDYYKIKPDGVIIEKSLGDKILAYKVKDCSQGFLAQTNTILEPESSCLFSCLLDLQEQQKFALSQTELQELLKLANQLTKEFATSFSYKWTITKNNETLYLTQVTPGEYTAYTNSPQQVIKGLGASSGQVTGTAYLITNFQEKPQKLASDTILVASSISIDWLPLMRNCKGVITEFGGLTSHAAILARELEIPSVVNVNKATELIKNGDKLTINGDNGEINKVKFSTISSDQDLTEITKSKQKQDFSTQIPTSTQLMVNLSQAHLIEQIQSLPIDGVGLLRSELMAVYFLNEQNLSILQNQERRIEFHTRWFEQIISFASSFTPRPIFYRSLDLRFNVLEATSTSQSLGERGTFSYVQNPEIFEFELAILAQVQQAGFNNLRLILPFVRSVEEFIFCRQKVESSGLTHIPQFQLWIMAEVPSVLFMLPEYIKAGVQGIAIGTNDLTQLLLGVDREFQQLRNLNECHPAVMRAIKQLIDTARSYNIPCSICGQAPVLYPEIIDQLVQWGITSISVEPEAIQRTHHAIARAEQRIILEAARKTLS</sequence>
<dbReference type="OrthoDB" id="9765468at2"/>
<dbReference type="Gene3D" id="3.20.20.60">
    <property type="entry name" value="Phosphoenolpyruvate-binding domains"/>
    <property type="match status" value="1"/>
</dbReference>
<dbReference type="AlphaFoldDB" id="A0A3S1CE27"/>
<comment type="cofactor">
    <cofactor evidence="1">
        <name>Mg(2+)</name>
        <dbReference type="ChEBI" id="CHEBI:18420"/>
    </cofactor>
</comment>
<keyword evidence="12" id="KW-0460">Magnesium</keyword>
<evidence type="ECO:0000256" key="9">
    <source>
        <dbReference type="ARBA" id="ARBA00022741"/>
    </source>
</evidence>
<dbReference type="Gene3D" id="3.50.30.10">
    <property type="entry name" value="Phosphohistidine domain"/>
    <property type="match status" value="1"/>
</dbReference>
<dbReference type="InterPro" id="IPR006319">
    <property type="entry name" value="PEP_synth"/>
</dbReference>
<evidence type="ECO:0000259" key="15">
    <source>
        <dbReference type="Pfam" id="PF00391"/>
    </source>
</evidence>
<keyword evidence="10 18" id="KW-0418">Kinase</keyword>
<dbReference type="InterPro" id="IPR000121">
    <property type="entry name" value="PEP_util_C"/>
</dbReference>
<dbReference type="Pfam" id="PF00391">
    <property type="entry name" value="PEP-utilizers"/>
    <property type="match status" value="1"/>
</dbReference>
<evidence type="ECO:0000256" key="4">
    <source>
        <dbReference type="ARBA" id="ARBA00007837"/>
    </source>
</evidence>
<dbReference type="GO" id="GO:0046872">
    <property type="term" value="F:metal ion binding"/>
    <property type="evidence" value="ECO:0007669"/>
    <property type="project" value="UniProtKB-KW"/>
</dbReference>
<accession>A0A3S1CE27</accession>
<dbReference type="InterPro" id="IPR002192">
    <property type="entry name" value="PPDK_AMP/ATP-bd"/>
</dbReference>
<comment type="function">
    <text evidence="2">Catalyzes the phosphorylation of pyruvate to phosphoenolpyruvate.</text>
</comment>
<protein>
    <recommendedName>
        <fullName evidence="6">Phosphoenolpyruvate synthase</fullName>
        <ecNumber evidence="5">2.7.9.2</ecNumber>
    </recommendedName>
    <alternativeName>
        <fullName evidence="13">Pyruvate, water dikinase</fullName>
    </alternativeName>
</protein>
<dbReference type="EC" id="2.7.9.2" evidence="5"/>
<dbReference type="InterPro" id="IPR013815">
    <property type="entry name" value="ATP_grasp_subdomain_1"/>
</dbReference>